<reference evidence="13" key="1">
    <citation type="submission" date="2016-10" db="EMBL/GenBank/DDBJ databases">
        <authorList>
            <person name="Varghese N."/>
            <person name="Submissions S."/>
        </authorList>
    </citation>
    <scope>NUCLEOTIDE SEQUENCE [LARGE SCALE GENOMIC DNA]</scope>
    <source>
        <strain evidence="13">Nm69</strain>
    </source>
</reference>
<accession>A0A1I4AMD5</accession>
<keyword evidence="6" id="KW-0067">ATP-binding</keyword>
<dbReference type="PANTHER" id="PTHR11059">
    <property type="entry name" value="DNA REPAIR PROTEIN RECN"/>
    <property type="match status" value="1"/>
</dbReference>
<sequence>MLKLLNIRNFVIVEQMELEFLSGFTVLTGETGAGKSILIDALSLTLGERGDASQICQGHDRAEISALFDITASPELAEWLTEYDLQGDPGVCLMRRVLDANGRSRAFINGHTATLQQLRTAGEYLVSIHSQHAHQALLQKDAQRDLLDAFAGCRTHALTVKTAYQDWQAIQRQRIACEQQLSEFREKHEQLEWQQRELSELNFIADEWDALQADHNRLSHQASLLEATEAGINQLSEHETAALSQINTVKSQLQNMLAYDHQLKAVVDLLESAQIQVQESIYELRHYRQQLDLDPQYLQEVEQRITAIHGMARKYRVTPDELPDLLEKLNAQIVALDSGGNLEKYIERENAAQEKYRKLAEKLRAKRLKSAKELARAVTDSMQTIAMEGGEFSVTLDFLEQGNAHGLEQIEFQVAAHRGLPLRPLAKAASGGELSRISLAIQVITSQTGTVPTLIFDEVDVGIGGHVAEIVGQLLRHLGSARQVMCITHLPQVAATGNHHWQVVKSMQSDSQQILSRITVLNEQGRVDEIARMLGGVKITEATRKHAAEMLHLSKFEKN</sequence>
<evidence type="ECO:0000313" key="12">
    <source>
        <dbReference type="EMBL" id="SFK57668.1"/>
    </source>
</evidence>
<keyword evidence="5 9" id="KW-0227">DNA damage</keyword>
<evidence type="ECO:0000259" key="11">
    <source>
        <dbReference type="Pfam" id="PF02463"/>
    </source>
</evidence>
<dbReference type="Proteomes" id="UP000199533">
    <property type="component" value="Unassembled WGS sequence"/>
</dbReference>
<dbReference type="SUPFAM" id="SSF52540">
    <property type="entry name" value="P-loop containing nucleoside triphosphate hydrolases"/>
    <property type="match status" value="2"/>
</dbReference>
<dbReference type="GO" id="GO:0005524">
    <property type="term" value="F:ATP binding"/>
    <property type="evidence" value="ECO:0007669"/>
    <property type="project" value="UniProtKB-KW"/>
</dbReference>
<feature type="coiled-coil region" evidence="10">
    <location>
        <begin position="342"/>
        <end position="369"/>
    </location>
</feature>
<dbReference type="CDD" id="cd03241">
    <property type="entry name" value="ABC_RecN"/>
    <property type="match status" value="2"/>
</dbReference>
<dbReference type="OrthoDB" id="9806954at2"/>
<evidence type="ECO:0000256" key="4">
    <source>
        <dbReference type="ARBA" id="ARBA00022741"/>
    </source>
</evidence>
<evidence type="ECO:0000256" key="10">
    <source>
        <dbReference type="SAM" id="Coils"/>
    </source>
</evidence>
<evidence type="ECO:0000256" key="2">
    <source>
        <dbReference type="ARBA" id="ARBA00009441"/>
    </source>
</evidence>
<keyword evidence="7 9" id="KW-0234">DNA repair</keyword>
<dbReference type="FunFam" id="3.40.50.300:FF:000319">
    <property type="entry name" value="DNA repair protein RecN"/>
    <property type="match status" value="1"/>
</dbReference>
<evidence type="ECO:0000256" key="5">
    <source>
        <dbReference type="ARBA" id="ARBA00022763"/>
    </source>
</evidence>
<dbReference type="PIRSF" id="PIRSF003128">
    <property type="entry name" value="RecN"/>
    <property type="match status" value="1"/>
</dbReference>
<gene>
    <name evidence="12" type="ORF">SAMN05216302_1009108</name>
</gene>
<dbReference type="NCBIfam" id="TIGR00634">
    <property type="entry name" value="recN"/>
    <property type="match status" value="1"/>
</dbReference>
<evidence type="ECO:0000256" key="1">
    <source>
        <dbReference type="ARBA" id="ARBA00003618"/>
    </source>
</evidence>
<keyword evidence="10" id="KW-0175">Coiled coil</keyword>
<proteinExistence type="inferred from homology"/>
<dbReference type="Pfam" id="PF02463">
    <property type="entry name" value="SMC_N"/>
    <property type="match status" value="1"/>
</dbReference>
<dbReference type="GO" id="GO:0006310">
    <property type="term" value="P:DNA recombination"/>
    <property type="evidence" value="ECO:0007669"/>
    <property type="project" value="InterPro"/>
</dbReference>
<dbReference type="NCBIfam" id="NF008121">
    <property type="entry name" value="PRK10869.1"/>
    <property type="match status" value="1"/>
</dbReference>
<evidence type="ECO:0000256" key="9">
    <source>
        <dbReference type="PIRNR" id="PIRNR003128"/>
    </source>
</evidence>
<comment type="function">
    <text evidence="1 9">May be involved in recombinational repair of damaged DNA.</text>
</comment>
<dbReference type="PANTHER" id="PTHR11059:SF0">
    <property type="entry name" value="DNA REPAIR PROTEIN RECN"/>
    <property type="match status" value="1"/>
</dbReference>
<dbReference type="GO" id="GO:0009432">
    <property type="term" value="P:SOS response"/>
    <property type="evidence" value="ECO:0007669"/>
    <property type="project" value="TreeGrafter"/>
</dbReference>
<keyword evidence="4" id="KW-0547">Nucleotide-binding</keyword>
<dbReference type="InterPro" id="IPR027417">
    <property type="entry name" value="P-loop_NTPase"/>
</dbReference>
<evidence type="ECO:0000256" key="8">
    <source>
        <dbReference type="ARBA" id="ARBA00033408"/>
    </source>
</evidence>
<dbReference type="STRING" id="52441.SAMN05216302_1009108"/>
<name>A0A1I4AMD5_9PROT</name>
<dbReference type="RefSeq" id="WP_090698780.1">
    <property type="nucleotide sequence ID" value="NZ_FOSP01000009.1"/>
</dbReference>
<evidence type="ECO:0000256" key="3">
    <source>
        <dbReference type="ARBA" id="ARBA00021315"/>
    </source>
</evidence>
<feature type="domain" description="RecF/RecN/SMC N-terminal" evidence="11">
    <location>
        <begin position="2"/>
        <end position="506"/>
    </location>
</feature>
<dbReference type="GO" id="GO:0006281">
    <property type="term" value="P:DNA repair"/>
    <property type="evidence" value="ECO:0007669"/>
    <property type="project" value="UniProtKB-KW"/>
</dbReference>
<evidence type="ECO:0000313" key="13">
    <source>
        <dbReference type="Proteomes" id="UP000199533"/>
    </source>
</evidence>
<feature type="coiled-coil region" evidence="10">
    <location>
        <begin position="174"/>
        <end position="201"/>
    </location>
</feature>
<dbReference type="Gene3D" id="3.40.50.300">
    <property type="entry name" value="P-loop containing nucleotide triphosphate hydrolases"/>
    <property type="match status" value="2"/>
</dbReference>
<dbReference type="GO" id="GO:0043590">
    <property type="term" value="C:bacterial nucleoid"/>
    <property type="evidence" value="ECO:0007669"/>
    <property type="project" value="TreeGrafter"/>
</dbReference>
<evidence type="ECO:0000256" key="7">
    <source>
        <dbReference type="ARBA" id="ARBA00023204"/>
    </source>
</evidence>
<organism evidence="12 13">
    <name type="scientific">Nitrosomonas aestuarii</name>
    <dbReference type="NCBI Taxonomy" id="52441"/>
    <lineage>
        <taxon>Bacteria</taxon>
        <taxon>Pseudomonadati</taxon>
        <taxon>Pseudomonadota</taxon>
        <taxon>Betaproteobacteria</taxon>
        <taxon>Nitrosomonadales</taxon>
        <taxon>Nitrosomonadaceae</taxon>
        <taxon>Nitrosomonas</taxon>
    </lineage>
</organism>
<comment type="similarity">
    <text evidence="2 9">Belongs to the RecN family.</text>
</comment>
<dbReference type="FunFam" id="3.40.50.300:FF:000356">
    <property type="entry name" value="DNA repair protein RecN"/>
    <property type="match status" value="1"/>
</dbReference>
<protein>
    <recommendedName>
        <fullName evidence="3 9">DNA repair protein RecN</fullName>
    </recommendedName>
    <alternativeName>
        <fullName evidence="8 9">Recombination protein N</fullName>
    </alternativeName>
</protein>
<dbReference type="InterPro" id="IPR003395">
    <property type="entry name" value="RecF/RecN/SMC_N"/>
</dbReference>
<dbReference type="AlphaFoldDB" id="A0A1I4AMD5"/>
<dbReference type="InterPro" id="IPR004604">
    <property type="entry name" value="DNA_recomb/repair_RecN"/>
</dbReference>
<dbReference type="EMBL" id="FOSP01000009">
    <property type="protein sequence ID" value="SFK57668.1"/>
    <property type="molecule type" value="Genomic_DNA"/>
</dbReference>
<keyword evidence="13" id="KW-1185">Reference proteome</keyword>
<evidence type="ECO:0000256" key="6">
    <source>
        <dbReference type="ARBA" id="ARBA00022840"/>
    </source>
</evidence>